<dbReference type="Proteomes" id="UP000232323">
    <property type="component" value="Unassembled WGS sequence"/>
</dbReference>
<dbReference type="PANTHER" id="PTHR12894">
    <property type="entry name" value="CNH DOMAIN CONTAINING"/>
    <property type="match status" value="1"/>
</dbReference>
<feature type="compositionally biased region" description="Gly residues" evidence="5">
    <location>
        <begin position="890"/>
        <end position="901"/>
    </location>
</feature>
<dbReference type="InterPro" id="IPR032914">
    <property type="entry name" value="Vam6/VPS39/TRAP1"/>
</dbReference>
<feature type="region of interest" description="Disordered" evidence="5">
    <location>
        <begin position="882"/>
        <end position="930"/>
    </location>
</feature>
<dbReference type="PROSITE" id="PS50219">
    <property type="entry name" value="CNH"/>
    <property type="match status" value="1"/>
</dbReference>
<dbReference type="GO" id="GO:0016020">
    <property type="term" value="C:membrane"/>
    <property type="evidence" value="ECO:0007669"/>
    <property type="project" value="TreeGrafter"/>
</dbReference>
<evidence type="ECO:0000256" key="4">
    <source>
        <dbReference type="ARBA" id="ARBA00022927"/>
    </source>
</evidence>
<evidence type="ECO:0000256" key="1">
    <source>
        <dbReference type="ARBA" id="ARBA00004496"/>
    </source>
</evidence>
<evidence type="ECO:0000313" key="7">
    <source>
        <dbReference type="EMBL" id="GAX76818.1"/>
    </source>
</evidence>
<feature type="compositionally biased region" description="Low complexity" evidence="5">
    <location>
        <begin position="435"/>
        <end position="444"/>
    </location>
</feature>
<dbReference type="GO" id="GO:0005737">
    <property type="term" value="C:cytoplasm"/>
    <property type="evidence" value="ECO:0007669"/>
    <property type="project" value="UniProtKB-SubCell"/>
</dbReference>
<feature type="region of interest" description="Disordered" evidence="5">
    <location>
        <begin position="435"/>
        <end position="473"/>
    </location>
</feature>
<accession>A0A250X164</accession>
<dbReference type="GO" id="GO:0015031">
    <property type="term" value="P:protein transport"/>
    <property type="evidence" value="ECO:0007669"/>
    <property type="project" value="UniProtKB-KW"/>
</dbReference>
<gene>
    <name evidence="7" type="ORF">CEUSTIGMA_g4264.t1</name>
</gene>
<proteinExistence type="predicted"/>
<evidence type="ECO:0000256" key="2">
    <source>
        <dbReference type="ARBA" id="ARBA00022448"/>
    </source>
</evidence>
<dbReference type="OrthoDB" id="5325112at2759"/>
<keyword evidence="4" id="KW-0653">Protein transport</keyword>
<dbReference type="GO" id="GO:0006914">
    <property type="term" value="P:autophagy"/>
    <property type="evidence" value="ECO:0007669"/>
    <property type="project" value="TreeGrafter"/>
</dbReference>
<keyword evidence="3" id="KW-0963">Cytoplasm</keyword>
<evidence type="ECO:0000313" key="8">
    <source>
        <dbReference type="Proteomes" id="UP000232323"/>
    </source>
</evidence>
<feature type="domain" description="CNH" evidence="6">
    <location>
        <begin position="15"/>
        <end position="341"/>
    </location>
</feature>
<keyword evidence="2" id="KW-0813">Transport</keyword>
<name>A0A250X164_9CHLO</name>
<comment type="subcellular location">
    <subcellularLocation>
        <location evidence="1">Cytoplasm</location>
    </subcellularLocation>
</comment>
<evidence type="ECO:0000256" key="3">
    <source>
        <dbReference type="ARBA" id="ARBA00022490"/>
    </source>
</evidence>
<organism evidence="7 8">
    <name type="scientific">Chlamydomonas eustigma</name>
    <dbReference type="NCBI Taxonomy" id="1157962"/>
    <lineage>
        <taxon>Eukaryota</taxon>
        <taxon>Viridiplantae</taxon>
        <taxon>Chlorophyta</taxon>
        <taxon>core chlorophytes</taxon>
        <taxon>Chlorophyceae</taxon>
        <taxon>CS clade</taxon>
        <taxon>Chlamydomonadales</taxon>
        <taxon>Chlamydomonadaceae</taxon>
        <taxon>Chlamydomonas</taxon>
    </lineage>
</organism>
<dbReference type="EMBL" id="BEGY01000020">
    <property type="protein sequence ID" value="GAX76818.1"/>
    <property type="molecule type" value="Genomic_DNA"/>
</dbReference>
<dbReference type="GO" id="GO:0034058">
    <property type="term" value="P:endosomal vesicle fusion"/>
    <property type="evidence" value="ECO:0007669"/>
    <property type="project" value="TreeGrafter"/>
</dbReference>
<dbReference type="PANTHER" id="PTHR12894:SF27">
    <property type="entry name" value="TRANSFORMING GROWTH FACTOR-BETA RECEPTOR-ASSOCIATED PROTEIN 1"/>
    <property type="match status" value="1"/>
</dbReference>
<keyword evidence="8" id="KW-1185">Reference proteome</keyword>
<dbReference type="AlphaFoldDB" id="A0A250X164"/>
<dbReference type="STRING" id="1157962.A0A250X164"/>
<evidence type="ECO:0000256" key="5">
    <source>
        <dbReference type="SAM" id="MobiDB-lite"/>
    </source>
</evidence>
<protein>
    <recommendedName>
        <fullName evidence="6">CNH domain-containing protein</fullName>
    </recommendedName>
</protein>
<dbReference type="Pfam" id="PF10366">
    <property type="entry name" value="Vps39_1"/>
    <property type="match status" value="1"/>
</dbReference>
<evidence type="ECO:0000259" key="6">
    <source>
        <dbReference type="PROSITE" id="PS50219"/>
    </source>
</evidence>
<dbReference type="InterPro" id="IPR019452">
    <property type="entry name" value="VPS39/TGF_beta_rcpt-assoc_1"/>
</dbReference>
<reference evidence="7 8" key="1">
    <citation type="submission" date="2017-08" db="EMBL/GenBank/DDBJ databases">
        <title>Acidophilic green algal genome provides insights into adaptation to an acidic environment.</title>
        <authorList>
            <person name="Hirooka S."/>
            <person name="Hirose Y."/>
            <person name="Kanesaki Y."/>
            <person name="Higuchi S."/>
            <person name="Fujiwara T."/>
            <person name="Onuma R."/>
            <person name="Era A."/>
            <person name="Ohbayashi R."/>
            <person name="Uzuka A."/>
            <person name="Nozaki H."/>
            <person name="Yoshikawa H."/>
            <person name="Miyagishima S.Y."/>
        </authorList>
    </citation>
    <scope>NUCLEOTIDE SEQUENCE [LARGE SCALE GENOMIC DNA]</scope>
    <source>
        <strain evidence="7 8">NIES-2499</strain>
    </source>
</reference>
<dbReference type="InterPro" id="IPR001180">
    <property type="entry name" value="CNH_dom"/>
</dbReference>
<comment type="caution">
    <text evidence="7">The sequence shown here is derived from an EMBL/GenBank/DDBJ whole genome shotgun (WGS) entry which is preliminary data.</text>
</comment>
<sequence length="1219" mass="130904">MFEAYRVEPVIDGLGRRIEAIHTWDEHLLVALSDGGVLLLQQKLEGSVVDDKAKPVWQVVKAHRSVDKRPLKQIEPLIGAKSMLLGLSEEGINLYALPTMLLKFQALGTRGASCFAWNQSCNLLAVAVRRRLLFFSLSGSDLLPKGESALPEPALTMIWAGRRSLFVGCKKTYLLQQLGDNGTLIGLLPVEIASSGATSSGAAASPCMASTAPAIMAAASTVEAISRDAVGKAENAAVLPVLESGSSGSHGTSPESSGREVLIACGSSVFFFGEDGKPSKKAPIVFSEPLLYISCGSHYLVGIMTSGAVQAQSLLRVDRERAVQTFDLGVNIITSEYSGCDVASSKAAIAASALSSGWLGGPAATAVSLTPSSMPTDILAVQHLTTGMVSHFVAIGDFGVRQLVPVPLQDQAVTLAAQGDFHQALALVTLIPEEQQQQGEAPPENSEKQAGTGSDQSSSSESGEKLLHMPTSSRGDLEGQLRLMYGHHLFAFGHYDEGMAQMAMAGSGAGPLLLLRLFPSLVSEQDRRYIPCLEGSMSLPTVEEPPRETKAAAVSALLPYLLSHRTRALNRPDDEGRHADGKISHDMKSASTAADNLLGSAEPSGFQIVPSKKELLRMLDTAIVKIMVLMPDTGALLRFVQSPNHIGLEDAKAVLTQHGMYAELAALYRANAQHSEGLELLRKLSQEPGKLDVPARGAAADLPGLPGVWAAVRYLVSLTEEEAALIRNHSSWILGADPEAGLQAFLQMQPPLSPALVLSILGDDNPNLSALYLEAALHMGLALPQEYHNELLLIYLQELQQQQAKLGYMQSKQLELDEELNPIPGQSLPQLLATAGPAADDHKLFPDDFETAGLTVHSSIASSAGSTPSALLAGNRGVATTTSAFSRGSGRSGGSGLGRATGGSSPPVGTSPLRPAASISAESAQARREPEDLYRRLRDLACSSPWIDPEYILTKLPPGQLIEVESLMLERLGRYPEALTRLVQGLGDLRLAEAMCDRIYNQHSKEASTEMDPTKVVTFLHPSEIYLVLLDVVVESVEDCQPPFDATDRKDGDKEVTSSQRKCLPPQLGRIQKKNKESHVRCLGAASSTHDRWQELAWLLSRKRTIMNPLDLLSRLPDAVSLADLLPLVGGGMLSYASEARRGMEVALQLRQAERLAAREDTTVERRRHVVHSPDRACCKCFRRIGNTVVVAYSDQSLAHYLCHNSDFDGNDMGRMKHI</sequence>